<dbReference type="InterPro" id="IPR001387">
    <property type="entry name" value="Cro/C1-type_HTH"/>
</dbReference>
<dbReference type="SUPFAM" id="SSF47413">
    <property type="entry name" value="lambda repressor-like DNA-binding domains"/>
    <property type="match status" value="1"/>
</dbReference>
<comment type="caution">
    <text evidence="3">The sequence shown here is derived from an EMBL/GenBank/DDBJ whole genome shotgun (WGS) entry which is preliminary data.</text>
</comment>
<dbReference type="PANTHER" id="PTHR46797">
    <property type="entry name" value="HTH-TYPE TRANSCRIPTIONAL REGULATOR"/>
    <property type="match status" value="1"/>
</dbReference>
<dbReference type="SMART" id="SM00530">
    <property type="entry name" value="HTH_XRE"/>
    <property type="match status" value="1"/>
</dbReference>
<dbReference type="PROSITE" id="PS50943">
    <property type="entry name" value="HTH_CROC1"/>
    <property type="match status" value="1"/>
</dbReference>
<dbReference type="Pfam" id="PF01381">
    <property type="entry name" value="HTH_3"/>
    <property type="match status" value="1"/>
</dbReference>
<evidence type="ECO:0000256" key="1">
    <source>
        <dbReference type="ARBA" id="ARBA00023125"/>
    </source>
</evidence>
<dbReference type="AlphaFoldDB" id="A0A4Y7R7C7"/>
<dbReference type="CDD" id="cd00093">
    <property type="entry name" value="HTH_XRE"/>
    <property type="match status" value="1"/>
</dbReference>
<name>A0A4Y7R7C7_9FIRM</name>
<dbReference type="Gene3D" id="1.10.260.40">
    <property type="entry name" value="lambda repressor-like DNA-binding domains"/>
    <property type="match status" value="1"/>
</dbReference>
<evidence type="ECO:0000313" key="3">
    <source>
        <dbReference type="EMBL" id="TEB04747.1"/>
    </source>
</evidence>
<dbReference type="InterPro" id="IPR010982">
    <property type="entry name" value="Lambda_DNA-bd_dom_sf"/>
</dbReference>
<dbReference type="EMBL" id="QFGA01000003">
    <property type="protein sequence ID" value="TEB04747.1"/>
    <property type="molecule type" value="Genomic_DNA"/>
</dbReference>
<dbReference type="GO" id="GO:0003700">
    <property type="term" value="F:DNA-binding transcription factor activity"/>
    <property type="evidence" value="ECO:0007669"/>
    <property type="project" value="TreeGrafter"/>
</dbReference>
<evidence type="ECO:0000313" key="4">
    <source>
        <dbReference type="Proteomes" id="UP000298324"/>
    </source>
</evidence>
<protein>
    <submittedName>
        <fullName evidence="3">Antitoxin HigA</fullName>
    </submittedName>
</protein>
<dbReference type="GO" id="GO:0003677">
    <property type="term" value="F:DNA binding"/>
    <property type="evidence" value="ECO:0007669"/>
    <property type="project" value="UniProtKB-KW"/>
</dbReference>
<dbReference type="PANTHER" id="PTHR46797:SF1">
    <property type="entry name" value="METHYLPHOSPHONATE SYNTHASE"/>
    <property type="match status" value="1"/>
</dbReference>
<dbReference type="GO" id="GO:0005829">
    <property type="term" value="C:cytosol"/>
    <property type="evidence" value="ECO:0007669"/>
    <property type="project" value="TreeGrafter"/>
</dbReference>
<feature type="domain" description="HTH cro/C1-type" evidence="2">
    <location>
        <begin position="34"/>
        <end position="89"/>
    </location>
</feature>
<organism evidence="3 4">
    <name type="scientific">Pelotomaculum schinkii</name>
    <dbReference type="NCBI Taxonomy" id="78350"/>
    <lineage>
        <taxon>Bacteria</taxon>
        <taxon>Bacillati</taxon>
        <taxon>Bacillota</taxon>
        <taxon>Clostridia</taxon>
        <taxon>Eubacteriales</taxon>
        <taxon>Desulfotomaculaceae</taxon>
        <taxon>Pelotomaculum</taxon>
    </lineage>
</organism>
<keyword evidence="1" id="KW-0238">DNA-binding</keyword>
<dbReference type="InterPro" id="IPR050807">
    <property type="entry name" value="TransReg_Diox_bact_type"/>
</dbReference>
<dbReference type="RefSeq" id="WP_190259077.1">
    <property type="nucleotide sequence ID" value="NZ_QFGA01000003.1"/>
</dbReference>
<accession>A0A4Y7R7C7</accession>
<reference evidence="3 4" key="1">
    <citation type="journal article" date="2018" name="Environ. Microbiol.">
        <title>Novel energy conservation strategies and behaviour of Pelotomaculum schinkii driving syntrophic propionate catabolism.</title>
        <authorList>
            <person name="Hidalgo-Ahumada C.A.P."/>
            <person name="Nobu M.K."/>
            <person name="Narihiro T."/>
            <person name="Tamaki H."/>
            <person name="Liu W.T."/>
            <person name="Kamagata Y."/>
            <person name="Stams A.J.M."/>
            <person name="Imachi H."/>
            <person name="Sousa D.Z."/>
        </authorList>
    </citation>
    <scope>NUCLEOTIDE SEQUENCE [LARGE SCALE GENOMIC DNA]</scope>
    <source>
        <strain evidence="3 4">HH</strain>
    </source>
</reference>
<gene>
    <name evidence="3" type="primary">higA</name>
    <name evidence="3" type="ORF">Psch_03509</name>
</gene>
<proteinExistence type="predicted"/>
<evidence type="ECO:0000259" key="2">
    <source>
        <dbReference type="PROSITE" id="PS50943"/>
    </source>
</evidence>
<sequence length="92" mass="10372">MDDLKRHLQESLNDPAFRKVWAETEPEYQVVRQLIATRLNKGLTQKELAKLVGTTQSTIARIENGGQNVSIRTLSKLASALESEVKITLQPR</sequence>
<keyword evidence="4" id="KW-1185">Reference proteome</keyword>
<dbReference type="Proteomes" id="UP000298324">
    <property type="component" value="Unassembled WGS sequence"/>
</dbReference>